<dbReference type="PANTHER" id="PTHR21631:SF3">
    <property type="entry name" value="BIFUNCTIONAL GLYOXYLATE CYCLE PROTEIN"/>
    <property type="match status" value="1"/>
</dbReference>
<dbReference type="InterPro" id="IPR040442">
    <property type="entry name" value="Pyrv_kinase-like_dom_sf"/>
</dbReference>
<name>A0A383AN93_9ZZZZ</name>
<keyword evidence="1" id="KW-0456">Lyase</keyword>
<dbReference type="SUPFAM" id="SSF51621">
    <property type="entry name" value="Phosphoenolpyruvate/pyruvate domain"/>
    <property type="match status" value="1"/>
</dbReference>
<organism evidence="2">
    <name type="scientific">marine metagenome</name>
    <dbReference type="NCBI Taxonomy" id="408172"/>
    <lineage>
        <taxon>unclassified sequences</taxon>
        <taxon>metagenomes</taxon>
        <taxon>ecological metagenomes</taxon>
    </lineage>
</organism>
<dbReference type="InterPro" id="IPR006254">
    <property type="entry name" value="Isocitrate_lyase"/>
</dbReference>
<protein>
    <recommendedName>
        <fullName evidence="3">Isocitrate lyase</fullName>
    </recommendedName>
</protein>
<gene>
    <name evidence="2" type="ORF">METZ01_LOCUS462141</name>
</gene>
<accession>A0A383AN93</accession>
<dbReference type="GO" id="GO:0019752">
    <property type="term" value="P:carboxylic acid metabolic process"/>
    <property type="evidence" value="ECO:0007669"/>
    <property type="project" value="InterPro"/>
</dbReference>
<dbReference type="Pfam" id="PF00463">
    <property type="entry name" value="ICL"/>
    <property type="match status" value="1"/>
</dbReference>
<dbReference type="Gene3D" id="3.20.20.60">
    <property type="entry name" value="Phosphoenolpyruvate-binding domains"/>
    <property type="match status" value="1"/>
</dbReference>
<dbReference type="InterPro" id="IPR015813">
    <property type="entry name" value="Pyrv/PenolPyrv_kinase-like_dom"/>
</dbReference>
<evidence type="ECO:0000256" key="1">
    <source>
        <dbReference type="ARBA" id="ARBA00023239"/>
    </source>
</evidence>
<feature type="non-terminal residue" evidence="2">
    <location>
        <position position="120"/>
    </location>
</feature>
<dbReference type="PANTHER" id="PTHR21631">
    <property type="entry name" value="ISOCITRATE LYASE/MALATE SYNTHASE"/>
    <property type="match status" value="1"/>
</dbReference>
<evidence type="ECO:0000313" key="2">
    <source>
        <dbReference type="EMBL" id="SVE09287.1"/>
    </source>
</evidence>
<dbReference type="AlphaFoldDB" id="A0A383AN93"/>
<sequence>MTETIEQMISAPEGRFNGIQRNYSVEDVKKLQGSVKIEYTLARRGAEKLWKLLQTEDYVHTLGAMTGNQAMQQVRAGLKAIYLSGWQVAADSNNASAMYPDQSLYPADSGPALAKRINKT</sequence>
<proteinExistence type="predicted"/>
<reference evidence="2" key="1">
    <citation type="submission" date="2018-05" db="EMBL/GenBank/DDBJ databases">
        <authorList>
            <person name="Lanie J.A."/>
            <person name="Ng W.-L."/>
            <person name="Kazmierczak K.M."/>
            <person name="Andrzejewski T.M."/>
            <person name="Davidsen T.M."/>
            <person name="Wayne K.J."/>
            <person name="Tettelin H."/>
            <person name="Glass J.I."/>
            <person name="Rusch D."/>
            <person name="Podicherti R."/>
            <person name="Tsui H.-C.T."/>
            <person name="Winkler M.E."/>
        </authorList>
    </citation>
    <scope>NUCLEOTIDE SEQUENCE</scope>
</reference>
<dbReference type="GO" id="GO:0004451">
    <property type="term" value="F:isocitrate lyase activity"/>
    <property type="evidence" value="ECO:0007669"/>
    <property type="project" value="InterPro"/>
</dbReference>
<evidence type="ECO:0008006" key="3">
    <source>
        <dbReference type="Google" id="ProtNLM"/>
    </source>
</evidence>
<dbReference type="EMBL" id="UINC01193589">
    <property type="protein sequence ID" value="SVE09287.1"/>
    <property type="molecule type" value="Genomic_DNA"/>
</dbReference>